<evidence type="ECO:0000256" key="1">
    <source>
        <dbReference type="SAM" id="MobiDB-lite"/>
    </source>
</evidence>
<dbReference type="OrthoDB" id="2499658at2759"/>
<feature type="domain" description="Integrase catalytic" evidence="2">
    <location>
        <begin position="80"/>
        <end position="257"/>
    </location>
</feature>
<dbReference type="InterPro" id="IPR011011">
    <property type="entry name" value="Znf_FYVE_PHD"/>
</dbReference>
<dbReference type="SUPFAM" id="SSF53098">
    <property type="entry name" value="Ribonuclease H-like"/>
    <property type="match status" value="1"/>
</dbReference>
<dbReference type="Gene3D" id="3.30.40.10">
    <property type="entry name" value="Zinc/RING finger domain, C3HC4 (zinc finger)"/>
    <property type="match status" value="1"/>
</dbReference>
<dbReference type="InterPro" id="IPR001584">
    <property type="entry name" value="Integrase_cat-core"/>
</dbReference>
<dbReference type="Pfam" id="PF17921">
    <property type="entry name" value="Integrase_H2C2"/>
    <property type="match status" value="1"/>
</dbReference>
<evidence type="ECO:0000313" key="3">
    <source>
        <dbReference type="EnsemblMetazoa" id="XP_038075930.1"/>
    </source>
</evidence>
<dbReference type="PROSITE" id="PS50994">
    <property type="entry name" value="INTEGRASE"/>
    <property type="match status" value="1"/>
</dbReference>
<proteinExistence type="predicted"/>
<sequence>MLAQRTAAGSNSLRDCHYQVAVEDFWDVISSVHASIGHLKTRATYNKIKESYTGVPEKAVEKYIQLCLDCQLSKQQVEQAPIMPIVSKDFMERGQLDLVDFSSNSDCGFKYVAHFIDHFSKFSVIWPLRNKCCQEVADTLRERVFCVLGLPRILHTDNGGEFVGQAMELVVNNWPGKCTMVRGRPHHPQSQGCVERGNRVMKGLIRQHQITHQTREWVRFLPDVAYQMNSMKRRSINQSAMEVVFGLRPEPGHILPGSQPGVYNEDDLPQDLVPPNYELDGWANVDLDSLEADETNQEDNQTPRVASSDDPIGVSTTADPVDEVSSDCVTPDIEGNDTGRSGRTRQGDMISACRAKARHALNKQRVRMRKQDREKKTTQTYKVGDLVTVKVPPKDRPLTGPRRLIGRVIASRGKEQPRYQVGTEHGVLCGWLVGSTLQKYTGSIDISKWDNTSRIKLRTAARRTAPPPIQLPTIVEAPTLEQHIAAVMEKGFTRTSCGDILQSLENASFEVISSTSQILDPALQPPGNEPRTLQDRQRIGLHGDGFSGAIPSYLKGEKKLVPVEATGDNNCCLLAACSLLLWGTEEQINFLRLGATLKGARCLDSLVQKVLDKHGSGTAGTAATAWMASVTTDVIMDHAMTFTETRERVKYVIQQEICRNALLNRDAGPLQVELLSMFLGRAIEVHCVSGPGAYGTAAEGDFPFDRLQLLLLPYRAGGQQPNHFVPLVPMTQEEQTALNRCGAKQFQLCQYDGLPPCPAGGVGWLACDICLQWYHSSCVGVTQDAARQMSSFSCGCSVKRPYTCKQ</sequence>
<dbReference type="RefSeq" id="XP_038075930.1">
    <property type="nucleotide sequence ID" value="XM_038220002.1"/>
</dbReference>
<dbReference type="GO" id="GO:0015074">
    <property type="term" value="P:DNA integration"/>
    <property type="evidence" value="ECO:0007669"/>
    <property type="project" value="InterPro"/>
</dbReference>
<dbReference type="Pfam" id="PF00665">
    <property type="entry name" value="rve"/>
    <property type="match status" value="1"/>
</dbReference>
<dbReference type="PANTHER" id="PTHR37984:SF5">
    <property type="entry name" value="PROTEIN NYNRIN-LIKE"/>
    <property type="match status" value="1"/>
</dbReference>
<evidence type="ECO:0000259" key="2">
    <source>
        <dbReference type="PROSITE" id="PS50994"/>
    </source>
</evidence>
<name>A0A914BJ45_PATMI</name>
<dbReference type="AlphaFoldDB" id="A0A914BJ45"/>
<evidence type="ECO:0000313" key="4">
    <source>
        <dbReference type="Proteomes" id="UP000887568"/>
    </source>
</evidence>
<dbReference type="InterPro" id="IPR036397">
    <property type="entry name" value="RNaseH_sf"/>
</dbReference>
<keyword evidence="4" id="KW-1185">Reference proteome</keyword>
<dbReference type="InterPro" id="IPR013083">
    <property type="entry name" value="Znf_RING/FYVE/PHD"/>
</dbReference>
<dbReference type="GeneID" id="119743585"/>
<organism evidence="3 4">
    <name type="scientific">Patiria miniata</name>
    <name type="common">Bat star</name>
    <name type="synonym">Asterina miniata</name>
    <dbReference type="NCBI Taxonomy" id="46514"/>
    <lineage>
        <taxon>Eukaryota</taxon>
        <taxon>Metazoa</taxon>
        <taxon>Echinodermata</taxon>
        <taxon>Eleutherozoa</taxon>
        <taxon>Asterozoa</taxon>
        <taxon>Asteroidea</taxon>
        <taxon>Valvatacea</taxon>
        <taxon>Valvatida</taxon>
        <taxon>Asterinidae</taxon>
        <taxon>Patiria</taxon>
    </lineage>
</organism>
<accession>A0A914BJ45</accession>
<dbReference type="EnsemblMetazoa" id="XM_038220002.1">
    <property type="protein sequence ID" value="XP_038075930.1"/>
    <property type="gene ID" value="LOC119743585"/>
</dbReference>
<reference evidence="3" key="1">
    <citation type="submission" date="2022-11" db="UniProtKB">
        <authorList>
            <consortium name="EnsemblMetazoa"/>
        </authorList>
    </citation>
    <scope>IDENTIFICATION</scope>
</reference>
<dbReference type="InterPro" id="IPR050951">
    <property type="entry name" value="Retrovirus_Pol_polyprotein"/>
</dbReference>
<protein>
    <recommendedName>
        <fullName evidence="2">Integrase catalytic domain-containing protein</fullName>
    </recommendedName>
</protein>
<dbReference type="SUPFAM" id="SSF57903">
    <property type="entry name" value="FYVE/PHD zinc finger"/>
    <property type="match status" value="1"/>
</dbReference>
<dbReference type="InterPro" id="IPR041588">
    <property type="entry name" value="Integrase_H2C2"/>
</dbReference>
<dbReference type="Gene3D" id="3.30.420.10">
    <property type="entry name" value="Ribonuclease H-like superfamily/Ribonuclease H"/>
    <property type="match status" value="1"/>
</dbReference>
<dbReference type="PANTHER" id="PTHR37984">
    <property type="entry name" value="PROTEIN CBG26694"/>
    <property type="match status" value="1"/>
</dbReference>
<dbReference type="InterPro" id="IPR012337">
    <property type="entry name" value="RNaseH-like_sf"/>
</dbReference>
<feature type="region of interest" description="Disordered" evidence="1">
    <location>
        <begin position="293"/>
        <end position="348"/>
    </location>
</feature>
<dbReference type="Proteomes" id="UP000887568">
    <property type="component" value="Unplaced"/>
</dbReference>
<dbReference type="GO" id="GO:0003676">
    <property type="term" value="F:nucleic acid binding"/>
    <property type="evidence" value="ECO:0007669"/>
    <property type="project" value="InterPro"/>
</dbReference>